<dbReference type="InterPro" id="IPR000847">
    <property type="entry name" value="LysR_HTH_N"/>
</dbReference>
<sequence length="303" mass="33076">MSTLDLNDLSYYAHVVEHGGFAPAGRALGIPKSKLSRRIALLEERLGVRLIHRSTRRFSVTEVGQQYYAHCKAMLVEAEAAEEAIALSRAEPRGTVRIAVPVAILHARMGVMLADFLAEHPKVSLHLDATNRRVDVIGEGLDIAIRVRPPPLADSDLIVRVLATRNWCVAASPSLFAHTPVPTVPADLAHFPSVDLSAAHQVHAWQLTAADGAVALVHHVPRMVSDDMVALRAAAVAGVGILMLPTMMICDELADGRLVRLLPDWQPHHGIVHAVFPSRRGLLPAVRALIDYLAMRFEQLQED</sequence>
<evidence type="ECO:0000313" key="7">
    <source>
        <dbReference type="Proteomes" id="UP000306631"/>
    </source>
</evidence>
<dbReference type="CDD" id="cd08473">
    <property type="entry name" value="PBP2_CrgA_like_4"/>
    <property type="match status" value="1"/>
</dbReference>
<evidence type="ECO:0000259" key="5">
    <source>
        <dbReference type="PROSITE" id="PS50931"/>
    </source>
</evidence>
<evidence type="ECO:0000313" key="6">
    <source>
        <dbReference type="EMBL" id="TGY33043.1"/>
    </source>
</evidence>
<evidence type="ECO:0000256" key="1">
    <source>
        <dbReference type="ARBA" id="ARBA00009437"/>
    </source>
</evidence>
<dbReference type="OrthoDB" id="5671700at2"/>
<keyword evidence="4" id="KW-0804">Transcription</keyword>
<comment type="similarity">
    <text evidence="1">Belongs to the LysR transcriptional regulatory family.</text>
</comment>
<dbReference type="PROSITE" id="PS50931">
    <property type="entry name" value="HTH_LYSR"/>
    <property type="match status" value="1"/>
</dbReference>
<dbReference type="Gene3D" id="1.10.10.10">
    <property type="entry name" value="Winged helix-like DNA-binding domain superfamily/Winged helix DNA-binding domain"/>
    <property type="match status" value="1"/>
</dbReference>
<dbReference type="GO" id="GO:0006351">
    <property type="term" value="P:DNA-templated transcription"/>
    <property type="evidence" value="ECO:0007669"/>
    <property type="project" value="TreeGrafter"/>
</dbReference>
<reference evidence="6 7" key="1">
    <citation type="submission" date="2019-04" db="EMBL/GenBank/DDBJ databases">
        <title>Microbes associate with the intestines of laboratory mice.</title>
        <authorList>
            <person name="Navarre W."/>
            <person name="Wong E."/>
            <person name="Huang K."/>
            <person name="Tropini C."/>
            <person name="Ng K."/>
            <person name="Yu B."/>
        </authorList>
    </citation>
    <scope>NUCLEOTIDE SEQUENCE [LARGE SCALE GENOMIC DNA]</scope>
    <source>
        <strain evidence="6 7">NM62_B4-13</strain>
    </source>
</reference>
<name>A0A4S2CY70_STEMA</name>
<dbReference type="Pfam" id="PF00126">
    <property type="entry name" value="HTH_1"/>
    <property type="match status" value="1"/>
</dbReference>
<dbReference type="SUPFAM" id="SSF46785">
    <property type="entry name" value="Winged helix' DNA-binding domain"/>
    <property type="match status" value="1"/>
</dbReference>
<organism evidence="6 7">
    <name type="scientific">Stenotrophomonas maltophilia</name>
    <name type="common">Pseudomonas maltophilia</name>
    <name type="synonym">Xanthomonas maltophilia</name>
    <dbReference type="NCBI Taxonomy" id="40324"/>
    <lineage>
        <taxon>Bacteria</taxon>
        <taxon>Pseudomonadati</taxon>
        <taxon>Pseudomonadota</taxon>
        <taxon>Gammaproteobacteria</taxon>
        <taxon>Lysobacterales</taxon>
        <taxon>Lysobacteraceae</taxon>
        <taxon>Stenotrophomonas</taxon>
        <taxon>Stenotrophomonas maltophilia group</taxon>
    </lineage>
</organism>
<evidence type="ECO:0000256" key="4">
    <source>
        <dbReference type="ARBA" id="ARBA00023163"/>
    </source>
</evidence>
<dbReference type="Proteomes" id="UP000306631">
    <property type="component" value="Unassembled WGS sequence"/>
</dbReference>
<gene>
    <name evidence="6" type="ORF">E5352_14015</name>
</gene>
<protein>
    <submittedName>
        <fullName evidence="6">LysR family transcriptional regulator</fullName>
    </submittedName>
</protein>
<comment type="caution">
    <text evidence="6">The sequence shown here is derived from an EMBL/GenBank/DDBJ whole genome shotgun (WGS) entry which is preliminary data.</text>
</comment>
<accession>A0A4S2CY70</accession>
<dbReference type="GO" id="GO:0003700">
    <property type="term" value="F:DNA-binding transcription factor activity"/>
    <property type="evidence" value="ECO:0007669"/>
    <property type="project" value="InterPro"/>
</dbReference>
<dbReference type="Pfam" id="PF03466">
    <property type="entry name" value="LysR_substrate"/>
    <property type="match status" value="1"/>
</dbReference>
<dbReference type="EMBL" id="SRYW01000012">
    <property type="protein sequence ID" value="TGY33043.1"/>
    <property type="molecule type" value="Genomic_DNA"/>
</dbReference>
<dbReference type="InterPro" id="IPR036390">
    <property type="entry name" value="WH_DNA-bd_sf"/>
</dbReference>
<dbReference type="PANTHER" id="PTHR30537">
    <property type="entry name" value="HTH-TYPE TRANSCRIPTIONAL REGULATOR"/>
    <property type="match status" value="1"/>
</dbReference>
<keyword evidence="2" id="KW-0805">Transcription regulation</keyword>
<dbReference type="SUPFAM" id="SSF53850">
    <property type="entry name" value="Periplasmic binding protein-like II"/>
    <property type="match status" value="1"/>
</dbReference>
<keyword evidence="3" id="KW-0238">DNA-binding</keyword>
<dbReference type="RefSeq" id="WP_136005925.1">
    <property type="nucleotide sequence ID" value="NZ_SRYW01000012.1"/>
</dbReference>
<dbReference type="AlphaFoldDB" id="A0A4S2CY70"/>
<dbReference type="InterPro" id="IPR058163">
    <property type="entry name" value="LysR-type_TF_proteobact-type"/>
</dbReference>
<evidence type="ECO:0000256" key="2">
    <source>
        <dbReference type="ARBA" id="ARBA00023015"/>
    </source>
</evidence>
<evidence type="ECO:0000256" key="3">
    <source>
        <dbReference type="ARBA" id="ARBA00023125"/>
    </source>
</evidence>
<dbReference type="GO" id="GO:0043565">
    <property type="term" value="F:sequence-specific DNA binding"/>
    <property type="evidence" value="ECO:0007669"/>
    <property type="project" value="TreeGrafter"/>
</dbReference>
<dbReference type="NCBIfam" id="NF011573">
    <property type="entry name" value="PRK14997.1"/>
    <property type="match status" value="1"/>
</dbReference>
<proteinExistence type="inferred from homology"/>
<dbReference type="Gene3D" id="3.40.190.290">
    <property type="match status" value="1"/>
</dbReference>
<dbReference type="InterPro" id="IPR005119">
    <property type="entry name" value="LysR_subst-bd"/>
</dbReference>
<dbReference type="PANTHER" id="PTHR30537:SF31">
    <property type="entry name" value="TRANSCRIPTIONAL REGULATOR, LYSR FAMILY"/>
    <property type="match status" value="1"/>
</dbReference>
<dbReference type="FunFam" id="1.10.10.10:FF:000001">
    <property type="entry name" value="LysR family transcriptional regulator"/>
    <property type="match status" value="1"/>
</dbReference>
<feature type="domain" description="HTH lysR-type" evidence="5">
    <location>
        <begin position="4"/>
        <end position="61"/>
    </location>
</feature>
<dbReference type="InterPro" id="IPR036388">
    <property type="entry name" value="WH-like_DNA-bd_sf"/>
</dbReference>